<evidence type="ECO:0000259" key="4">
    <source>
        <dbReference type="Pfam" id="PF22939"/>
    </source>
</evidence>
<proteinExistence type="predicted"/>
<feature type="region of interest" description="Disordered" evidence="3">
    <location>
        <begin position="550"/>
        <end position="572"/>
    </location>
</feature>
<dbReference type="InterPro" id="IPR054471">
    <property type="entry name" value="GPIID_WHD"/>
</dbReference>
<dbReference type="Proteomes" id="UP000266188">
    <property type="component" value="Unassembled WGS sequence"/>
</dbReference>
<dbReference type="Pfam" id="PF22939">
    <property type="entry name" value="WHD_GPIID"/>
    <property type="match status" value="1"/>
</dbReference>
<dbReference type="Gene3D" id="2.130.10.10">
    <property type="entry name" value="YVTN repeat-like/Quinoprotein amine dehydrogenase"/>
    <property type="match status" value="3"/>
</dbReference>
<reference evidence="6" key="1">
    <citation type="submission" date="2017-02" db="EMBL/GenBank/DDBJ databases">
        <authorList>
            <person name="Tafer H."/>
            <person name="Lopandic K."/>
        </authorList>
    </citation>
    <scope>NUCLEOTIDE SEQUENCE [LARGE SCALE GENOMIC DNA]</scope>
    <source>
        <strain evidence="6">CBS 366.77</strain>
    </source>
</reference>
<name>A0A3A2ZJ64_9EURO</name>
<dbReference type="SUPFAM" id="SSF50978">
    <property type="entry name" value="WD40 repeat-like"/>
    <property type="match status" value="1"/>
</dbReference>
<feature type="domain" description="GPI inositol-deacylase winged helix" evidence="4">
    <location>
        <begin position="3"/>
        <end position="64"/>
    </location>
</feature>
<evidence type="ECO:0000256" key="3">
    <source>
        <dbReference type="SAM" id="MobiDB-lite"/>
    </source>
</evidence>
<gene>
    <name evidence="5" type="ORF">PHISCL_08271</name>
</gene>
<dbReference type="InterPro" id="IPR036322">
    <property type="entry name" value="WD40_repeat_dom_sf"/>
</dbReference>
<dbReference type="PANTHER" id="PTHR44019:SF8">
    <property type="entry name" value="POC1 CENTRIOLAR PROTEIN HOMOLOG"/>
    <property type="match status" value="1"/>
</dbReference>
<dbReference type="InterPro" id="IPR050505">
    <property type="entry name" value="WDR55/POC1"/>
</dbReference>
<evidence type="ECO:0000256" key="1">
    <source>
        <dbReference type="ARBA" id="ARBA00022574"/>
    </source>
</evidence>
<feature type="compositionally biased region" description="Polar residues" evidence="3">
    <location>
        <begin position="555"/>
        <end position="569"/>
    </location>
</feature>
<dbReference type="PANTHER" id="PTHR44019">
    <property type="entry name" value="WD REPEAT-CONTAINING PROTEIN 55"/>
    <property type="match status" value="1"/>
</dbReference>
<dbReference type="STRING" id="2070753.A0A3A2ZJ64"/>
<dbReference type="OrthoDB" id="194358at2759"/>
<keyword evidence="1" id="KW-0853">WD repeat</keyword>
<dbReference type="AlphaFoldDB" id="A0A3A2ZJ64"/>
<dbReference type="EMBL" id="MVGC01000411">
    <property type="protein sequence ID" value="RJE19394.1"/>
    <property type="molecule type" value="Genomic_DNA"/>
</dbReference>
<keyword evidence="6" id="KW-1185">Reference proteome</keyword>
<dbReference type="InterPro" id="IPR015943">
    <property type="entry name" value="WD40/YVTN_repeat-like_dom_sf"/>
</dbReference>
<sequence length="754" mass="84814">MFLSWAIYSTRPIKIEELMELYAPELHTIIDLKHRISEICGQFVVVDTNNHVVLVHQTAREYLRTCAGLPFSLDAFEVNEELFLQCLRVLCDLSLRTKIRQRKNPMFLSYASVSWAVHLNHSSVESDRVLETLVKFFSGIFPLPWIQFLAMDGRLSHLVAVSSHLMSFVRKRRKLDAIKPPSLLRLPELSLLETWALDLLKITAKFGTHLIDYPDAIYKYVPALSPASSILYQKYGKKLSATISVSDVSNTDWDDCLARVSNGPDPVLHIAVSAEYLAIANDSPNGRIQLWSNVVFPERSASNPVTGRLSANIQSPYRERPKVMQFGQDELYLIVATDLRRVYRLDLNNTCPTWLSFGPSLLEESSLPKGAFINSPSSAGFNPDCTQIAVAYRGFPLSIWNLDPPELIARCRRKEKQGQTRNTTWTGVNRVVWHPSNSQVLGLYCDGDIFKWGPTDDNYEEVKQELDATPSEIQCSPNGLVFATSDIRGSIKIYDYAQMVQMYRLNSDDIIKAITFSPDSRRLYNLRGSYCNVWEPNCLIRLVNTSIGPTEDNESVTSSEQKGKGSSVSDIGDKGGFTISLPESEAHANTNPPITVVTTCARNHNIFAHATDDGAIKICDIESKCKYSITQFTFGVDVEHLALSQDGEYVAYCLVNGRITVKSIDFSSLPEQISTRTVFGETNSITRGRIRQVLFDRKSERLLVCDIERLQVLRVKDGSVIAERTLDPTERPAQWGNHPKDPDLLLAFRLAELA</sequence>
<keyword evidence="2" id="KW-0677">Repeat</keyword>
<protein>
    <recommendedName>
        <fullName evidence="4">GPI inositol-deacylase winged helix domain-containing protein</fullName>
    </recommendedName>
</protein>
<evidence type="ECO:0000256" key="2">
    <source>
        <dbReference type="ARBA" id="ARBA00022737"/>
    </source>
</evidence>
<comment type="caution">
    <text evidence="5">The sequence shown here is derived from an EMBL/GenBank/DDBJ whole genome shotgun (WGS) entry which is preliminary data.</text>
</comment>
<accession>A0A3A2ZJ64</accession>
<organism evidence="5 6">
    <name type="scientific">Aspergillus sclerotialis</name>
    <dbReference type="NCBI Taxonomy" id="2070753"/>
    <lineage>
        <taxon>Eukaryota</taxon>
        <taxon>Fungi</taxon>
        <taxon>Dikarya</taxon>
        <taxon>Ascomycota</taxon>
        <taxon>Pezizomycotina</taxon>
        <taxon>Eurotiomycetes</taxon>
        <taxon>Eurotiomycetidae</taxon>
        <taxon>Eurotiales</taxon>
        <taxon>Aspergillaceae</taxon>
        <taxon>Aspergillus</taxon>
        <taxon>Aspergillus subgen. Polypaecilum</taxon>
    </lineage>
</organism>
<evidence type="ECO:0000313" key="6">
    <source>
        <dbReference type="Proteomes" id="UP000266188"/>
    </source>
</evidence>
<evidence type="ECO:0000313" key="5">
    <source>
        <dbReference type="EMBL" id="RJE19394.1"/>
    </source>
</evidence>